<keyword evidence="3" id="KW-1185">Reference proteome</keyword>
<organism evidence="2 3">
    <name type="scientific">Adhaeribacter soli</name>
    <dbReference type="NCBI Taxonomy" id="2607655"/>
    <lineage>
        <taxon>Bacteria</taxon>
        <taxon>Pseudomonadati</taxon>
        <taxon>Bacteroidota</taxon>
        <taxon>Cytophagia</taxon>
        <taxon>Cytophagales</taxon>
        <taxon>Hymenobacteraceae</taxon>
        <taxon>Adhaeribacter</taxon>
    </lineage>
</organism>
<dbReference type="RefSeq" id="WP_150901981.1">
    <property type="nucleotide sequence ID" value="NZ_VTWT01000001.1"/>
</dbReference>
<keyword evidence="1" id="KW-1133">Transmembrane helix</keyword>
<accession>A0A5N1JA04</accession>
<comment type="caution">
    <text evidence="2">The sequence shown here is derived from an EMBL/GenBank/DDBJ whole genome shotgun (WGS) entry which is preliminary data.</text>
</comment>
<keyword evidence="1" id="KW-0472">Membrane</keyword>
<dbReference type="Proteomes" id="UP000326570">
    <property type="component" value="Unassembled WGS sequence"/>
</dbReference>
<evidence type="ECO:0000313" key="3">
    <source>
        <dbReference type="Proteomes" id="UP000326570"/>
    </source>
</evidence>
<name>A0A5N1JA04_9BACT</name>
<evidence type="ECO:0000256" key="1">
    <source>
        <dbReference type="SAM" id="Phobius"/>
    </source>
</evidence>
<gene>
    <name evidence="2" type="ORF">F0P94_01780</name>
</gene>
<sequence>MNKDFGSGVLEEVIELKLKVWERLILGTLSSFFFFPCIYFLIKFIPELSEIFAVGGVKSLLILIVVLFCFLFVIDFILFVNHFLFEAFRTVIFYKTSKILTIRNSWKYSEIDLKNDQYDAIRYIPRAGSRWFPGEGYGKIVIMRGKERFFFSETILEGSSLWLTLLSLNSKENLKEVKWQFNFIW</sequence>
<dbReference type="AlphaFoldDB" id="A0A5N1JA04"/>
<reference evidence="2 3" key="1">
    <citation type="submission" date="2019-09" db="EMBL/GenBank/DDBJ databases">
        <title>Genome sequence of Adhaeribacter sp. M2.</title>
        <authorList>
            <person name="Srinivasan S."/>
        </authorList>
    </citation>
    <scope>NUCLEOTIDE SEQUENCE [LARGE SCALE GENOMIC DNA]</scope>
    <source>
        <strain evidence="2 3">M2</strain>
    </source>
</reference>
<dbReference type="EMBL" id="VTWT01000001">
    <property type="protein sequence ID" value="KAA9345838.1"/>
    <property type="molecule type" value="Genomic_DNA"/>
</dbReference>
<proteinExistence type="predicted"/>
<feature type="transmembrane region" description="Helical" evidence="1">
    <location>
        <begin position="24"/>
        <end position="42"/>
    </location>
</feature>
<keyword evidence="1" id="KW-0812">Transmembrane</keyword>
<feature type="transmembrane region" description="Helical" evidence="1">
    <location>
        <begin position="62"/>
        <end position="85"/>
    </location>
</feature>
<protein>
    <submittedName>
        <fullName evidence="2">Uncharacterized protein</fullName>
    </submittedName>
</protein>
<evidence type="ECO:0000313" key="2">
    <source>
        <dbReference type="EMBL" id="KAA9345838.1"/>
    </source>
</evidence>